<dbReference type="EMBL" id="JAXQNO010000002">
    <property type="protein sequence ID" value="KAK4802703.1"/>
    <property type="molecule type" value="Genomic_DNA"/>
</dbReference>
<feature type="region of interest" description="Disordered" evidence="1">
    <location>
        <begin position="280"/>
        <end position="308"/>
    </location>
</feature>
<feature type="region of interest" description="Disordered" evidence="1">
    <location>
        <begin position="417"/>
        <end position="448"/>
    </location>
</feature>
<gene>
    <name evidence="2" type="ORF">SAY86_000906</name>
</gene>
<dbReference type="PANTHER" id="PTHR34546:SF3">
    <property type="entry name" value="OS06G0153600 PROTEIN"/>
    <property type="match status" value="1"/>
</dbReference>
<dbReference type="Proteomes" id="UP001346149">
    <property type="component" value="Unassembled WGS sequence"/>
</dbReference>
<comment type="caution">
    <text evidence="2">The sequence shown here is derived from an EMBL/GenBank/DDBJ whole genome shotgun (WGS) entry which is preliminary data.</text>
</comment>
<accession>A0AAN7N2B3</accession>
<reference evidence="2 3" key="1">
    <citation type="journal article" date="2023" name="Hortic Res">
        <title>Pangenome of water caltrop reveals structural variations and asymmetric subgenome divergence after allopolyploidization.</title>
        <authorList>
            <person name="Zhang X."/>
            <person name="Chen Y."/>
            <person name="Wang L."/>
            <person name="Yuan Y."/>
            <person name="Fang M."/>
            <person name="Shi L."/>
            <person name="Lu R."/>
            <person name="Comes H.P."/>
            <person name="Ma Y."/>
            <person name="Chen Y."/>
            <person name="Huang G."/>
            <person name="Zhou Y."/>
            <person name="Zheng Z."/>
            <person name="Qiu Y."/>
        </authorList>
    </citation>
    <scope>NUCLEOTIDE SEQUENCE [LARGE SCALE GENOMIC DNA]</scope>
    <source>
        <strain evidence="2">F231</strain>
    </source>
</reference>
<evidence type="ECO:0000256" key="1">
    <source>
        <dbReference type="SAM" id="MobiDB-lite"/>
    </source>
</evidence>
<organism evidence="2 3">
    <name type="scientific">Trapa natans</name>
    <name type="common">Water chestnut</name>
    <dbReference type="NCBI Taxonomy" id="22666"/>
    <lineage>
        <taxon>Eukaryota</taxon>
        <taxon>Viridiplantae</taxon>
        <taxon>Streptophyta</taxon>
        <taxon>Embryophyta</taxon>
        <taxon>Tracheophyta</taxon>
        <taxon>Spermatophyta</taxon>
        <taxon>Magnoliopsida</taxon>
        <taxon>eudicotyledons</taxon>
        <taxon>Gunneridae</taxon>
        <taxon>Pentapetalae</taxon>
        <taxon>rosids</taxon>
        <taxon>malvids</taxon>
        <taxon>Myrtales</taxon>
        <taxon>Lythraceae</taxon>
        <taxon>Trapa</taxon>
    </lineage>
</organism>
<feature type="compositionally biased region" description="Acidic residues" evidence="1">
    <location>
        <begin position="280"/>
        <end position="305"/>
    </location>
</feature>
<evidence type="ECO:0000313" key="2">
    <source>
        <dbReference type="EMBL" id="KAK4802703.1"/>
    </source>
</evidence>
<evidence type="ECO:0000313" key="3">
    <source>
        <dbReference type="Proteomes" id="UP001346149"/>
    </source>
</evidence>
<sequence length="640" mass="71724">MAGEDDTTAAGSASSVRTTGWTVPKPTVDLPSGSSEWSPSKPDFCWTLPAAEEADRHAVLEMHCRVFDSFSGLLERTAGGDGHGGVAGDDRLKESKEYEFMFGVFLKDKELRDYYQRKCLSGEFYCLVCGGDKKCGNWENKFESCEGLLQHSISTTKTDRRKFHRALGLVICKVLGWDFNSLPVIVTKGEPLGRSLASVDDIQDSGPVNSPIIGWLCEDNKNVSKKQMLEWPKLNNFHSDLVNDSVSVEEKLKIAAEQKILTACRDFFRCKYGSKYGEDANEDDGDLIDEEEDEDEEDEENEDENALVSGESEEFKFFVNLFEENANLRSYYEKSSGDGDFLCLVCAVVKKKTWRRFKGCSGLLHHSNSIWKVKKKAHMGYAKAVCKIFGWDIERLPRIVNISEPLSLPLAGTQDSAPLPASGAEWPRAGVVDPDSSKSGWPNLKLPSEPLSADEQEKLAADQKVLQACRKFFHDRYGSDLDEDDDIDEDSDDLTDEVDEAQDEDHYENNEEFKFFVKLFKDDERLRSYYVDNCGSGDFRCLVCAAVHKKDWKRFKGCVGLINHSNMVLETNRKAHRAYARAVCGILGLDVGQSSRIATVGEPLGRSRATSDGMQDEAKANSNTHESYEVTQEALHCKRC</sequence>
<keyword evidence="3" id="KW-1185">Reference proteome</keyword>
<proteinExistence type="predicted"/>
<dbReference type="PANTHER" id="PTHR34546">
    <property type="entry name" value="OS06G0153600 PROTEIN"/>
    <property type="match status" value="1"/>
</dbReference>
<feature type="compositionally biased region" description="Polar residues" evidence="1">
    <location>
        <begin position="9"/>
        <end position="21"/>
    </location>
</feature>
<name>A0AAN7N2B3_TRANT</name>
<feature type="region of interest" description="Disordered" evidence="1">
    <location>
        <begin position="602"/>
        <end position="627"/>
    </location>
</feature>
<protein>
    <submittedName>
        <fullName evidence="2">Uncharacterized protein</fullName>
    </submittedName>
</protein>
<feature type="region of interest" description="Disordered" evidence="1">
    <location>
        <begin position="480"/>
        <end position="504"/>
    </location>
</feature>
<dbReference type="AlphaFoldDB" id="A0AAN7N2B3"/>
<feature type="region of interest" description="Disordered" evidence="1">
    <location>
        <begin position="1"/>
        <end position="40"/>
    </location>
</feature>